<evidence type="ECO:0000256" key="4">
    <source>
        <dbReference type="ARBA" id="ARBA00022989"/>
    </source>
</evidence>
<evidence type="ECO:0000313" key="9">
    <source>
        <dbReference type="EMBL" id="EDS28410.1"/>
    </source>
</evidence>
<dbReference type="OrthoDB" id="9985059at2759"/>
<dbReference type="KEGG" id="cqu:CpipJ_CPIJ018856"/>
<dbReference type="VEuPathDB" id="VectorBase:CPIJ018856"/>
<dbReference type="EnsemblMetazoa" id="CPIJ018856-RA">
    <property type="protein sequence ID" value="CPIJ018856-PA"/>
    <property type="gene ID" value="CPIJ018856"/>
</dbReference>
<reference evidence="9" key="1">
    <citation type="submission" date="2007-03" db="EMBL/GenBank/DDBJ databases">
        <title>Annotation of Culex pipiens quinquefasciatus.</title>
        <authorList>
            <consortium name="The Broad Institute Genome Sequencing Platform"/>
            <person name="Atkinson P.W."/>
            <person name="Hemingway J."/>
            <person name="Christensen B.M."/>
            <person name="Higgs S."/>
            <person name="Kodira C."/>
            <person name="Hannick L."/>
            <person name="Megy K."/>
            <person name="O'Leary S."/>
            <person name="Pearson M."/>
            <person name="Haas B.J."/>
            <person name="Mauceli E."/>
            <person name="Wortman J.R."/>
            <person name="Lee N.H."/>
            <person name="Guigo R."/>
            <person name="Stanke M."/>
            <person name="Alvarado L."/>
            <person name="Amedeo P."/>
            <person name="Antoine C.H."/>
            <person name="Arensburger P."/>
            <person name="Bidwell S.L."/>
            <person name="Crawford M."/>
            <person name="Camaro F."/>
            <person name="Devon K."/>
            <person name="Engels R."/>
            <person name="Hammond M."/>
            <person name="Howarth C."/>
            <person name="Koehrsen M."/>
            <person name="Lawson D."/>
            <person name="Montgomery P."/>
            <person name="Nene V."/>
            <person name="Nusbaum C."/>
            <person name="Puiu D."/>
            <person name="Romero-Severson J."/>
            <person name="Severson D.W."/>
            <person name="Shumway M."/>
            <person name="Sisk P."/>
            <person name="Stolte C."/>
            <person name="Zeng Q."/>
            <person name="Eisenstadt E."/>
            <person name="Fraser-Liggett C."/>
            <person name="Strausberg R."/>
            <person name="Galagan J."/>
            <person name="Birren B."/>
            <person name="Collins F.H."/>
        </authorList>
    </citation>
    <scope>NUCLEOTIDE SEQUENCE [LARGE SCALE GENOMIC DNA]</scope>
    <source>
        <strain evidence="9">JHB</strain>
    </source>
</reference>
<evidence type="ECO:0000256" key="1">
    <source>
        <dbReference type="ARBA" id="ARBA00004167"/>
    </source>
</evidence>
<evidence type="ECO:0000256" key="2">
    <source>
        <dbReference type="ARBA" id="ARBA00009037"/>
    </source>
</evidence>
<dbReference type="InterPro" id="IPR046756">
    <property type="entry name" value="VAS1/VOA1_TM"/>
</dbReference>
<feature type="region of interest" description="Disordered" evidence="6">
    <location>
        <begin position="1"/>
        <end position="27"/>
    </location>
</feature>
<evidence type="ECO:0000256" key="6">
    <source>
        <dbReference type="SAM" id="MobiDB-lite"/>
    </source>
</evidence>
<evidence type="ECO:0000256" key="3">
    <source>
        <dbReference type="ARBA" id="ARBA00022692"/>
    </source>
</evidence>
<sequence>MDVNYSRVHDPTPGNGPERRVQPAMDGSSKFGSAWDCIGFTTAPIWSGIFVTSIMAIMLAIAICAILDIKPPNRFESRTGKQLSFTVQE</sequence>
<evidence type="ECO:0000313" key="11">
    <source>
        <dbReference type="Proteomes" id="UP000002320"/>
    </source>
</evidence>
<dbReference type="GO" id="GO:0030641">
    <property type="term" value="P:regulation of cellular pH"/>
    <property type="evidence" value="ECO:0007669"/>
    <property type="project" value="TreeGrafter"/>
</dbReference>
<dbReference type="EMBL" id="DS233160">
    <property type="protein sequence ID" value="EDS28410.1"/>
    <property type="molecule type" value="Genomic_DNA"/>
</dbReference>
<reference evidence="10" key="2">
    <citation type="submission" date="2021-02" db="UniProtKB">
        <authorList>
            <consortium name="EnsemblMetazoa"/>
        </authorList>
    </citation>
    <scope>IDENTIFICATION</scope>
    <source>
        <strain evidence="10">JHB</strain>
    </source>
</reference>
<dbReference type="PANTHER" id="PTHR12471:SF4">
    <property type="entry name" value="AGAP001624-PA"/>
    <property type="match status" value="1"/>
</dbReference>
<dbReference type="VEuPathDB" id="VectorBase:CQUJHB017807"/>
<gene>
    <name evidence="10" type="primary">6052926</name>
    <name evidence="9" type="ORF">CpipJ_CPIJ018856</name>
</gene>
<keyword evidence="5 7" id="KW-0472">Membrane</keyword>
<evidence type="ECO:0000256" key="7">
    <source>
        <dbReference type="SAM" id="Phobius"/>
    </source>
</evidence>
<organism>
    <name type="scientific">Culex quinquefasciatus</name>
    <name type="common">Southern house mosquito</name>
    <name type="synonym">Culex pungens</name>
    <dbReference type="NCBI Taxonomy" id="7176"/>
    <lineage>
        <taxon>Eukaryota</taxon>
        <taxon>Metazoa</taxon>
        <taxon>Ecdysozoa</taxon>
        <taxon>Arthropoda</taxon>
        <taxon>Hexapoda</taxon>
        <taxon>Insecta</taxon>
        <taxon>Pterygota</taxon>
        <taxon>Neoptera</taxon>
        <taxon>Endopterygota</taxon>
        <taxon>Diptera</taxon>
        <taxon>Nematocera</taxon>
        <taxon>Culicoidea</taxon>
        <taxon>Culicidae</taxon>
        <taxon>Culicinae</taxon>
        <taxon>Culicini</taxon>
        <taxon>Culex</taxon>
        <taxon>Culex</taxon>
    </lineage>
</organism>
<comment type="similarity">
    <text evidence="2">Belongs to the vacuolar ATPase subunit S1 family.</text>
</comment>
<dbReference type="Pfam" id="PF20520">
    <property type="entry name" value="Ac45-VOA1_TM"/>
    <property type="match status" value="1"/>
</dbReference>
<comment type="subcellular location">
    <subcellularLocation>
        <location evidence="1">Membrane</location>
        <topology evidence="1">Single-pass membrane protein</topology>
    </subcellularLocation>
</comment>
<dbReference type="HOGENOM" id="CLU_2456993_0_0_1"/>
<accession>B0XHI1</accession>
<feature type="transmembrane region" description="Helical" evidence="7">
    <location>
        <begin position="45"/>
        <end position="69"/>
    </location>
</feature>
<dbReference type="eggNOG" id="KOG3868">
    <property type="taxonomic scope" value="Eukaryota"/>
</dbReference>
<protein>
    <recommendedName>
        <fullName evidence="8">V-type proton ATPase subunit S1/VOA1 transmembrane domain-containing protein</fullName>
    </recommendedName>
</protein>
<dbReference type="GO" id="GO:0001671">
    <property type="term" value="F:ATPase activator activity"/>
    <property type="evidence" value="ECO:0007669"/>
    <property type="project" value="TreeGrafter"/>
</dbReference>
<keyword evidence="4 7" id="KW-1133">Transmembrane helix</keyword>
<dbReference type="InterPro" id="IPR008388">
    <property type="entry name" value="Ac45_acc_su"/>
</dbReference>
<keyword evidence="11" id="KW-1185">Reference proteome</keyword>
<evidence type="ECO:0000256" key="5">
    <source>
        <dbReference type="ARBA" id="ARBA00023136"/>
    </source>
</evidence>
<dbReference type="PANTHER" id="PTHR12471">
    <property type="entry name" value="VACUOLAR ATP SYNTHASE SUBUNIT S1"/>
    <property type="match status" value="1"/>
</dbReference>
<dbReference type="STRING" id="7176.B0XHI1"/>
<evidence type="ECO:0000313" key="10">
    <source>
        <dbReference type="EnsemblMetazoa" id="CPIJ018856-PA"/>
    </source>
</evidence>
<proteinExistence type="inferred from homology"/>
<dbReference type="Proteomes" id="UP000002320">
    <property type="component" value="Unassembled WGS sequence"/>
</dbReference>
<dbReference type="OMA" id="TKANCSH"/>
<name>B0XHI1_CULQU</name>
<dbReference type="InParanoid" id="B0XHI1"/>
<evidence type="ECO:0000259" key="8">
    <source>
        <dbReference type="Pfam" id="PF20520"/>
    </source>
</evidence>
<dbReference type="AlphaFoldDB" id="B0XHI1"/>
<dbReference type="GO" id="GO:0033176">
    <property type="term" value="C:proton-transporting V-type ATPase complex"/>
    <property type="evidence" value="ECO:0007669"/>
    <property type="project" value="TreeGrafter"/>
</dbReference>
<keyword evidence="3 7" id="KW-0812">Transmembrane</keyword>
<feature type="domain" description="V-type proton ATPase subunit S1/VOA1 transmembrane" evidence="8">
    <location>
        <begin position="39"/>
        <end position="76"/>
    </location>
</feature>